<comment type="caution">
    <text evidence="1">The sequence shown here is derived from an EMBL/GenBank/DDBJ whole genome shotgun (WGS) entry which is preliminary data.</text>
</comment>
<dbReference type="RefSeq" id="WP_211928292.1">
    <property type="nucleotide sequence ID" value="NZ_JAGQFT020000015.1"/>
</dbReference>
<proteinExistence type="predicted"/>
<accession>A0A8J7VZ69</accession>
<evidence type="ECO:0000313" key="2">
    <source>
        <dbReference type="EMBL" id="MBS7458846.1"/>
    </source>
</evidence>
<dbReference type="Proteomes" id="UP000675747">
    <property type="component" value="Unassembled WGS sequence"/>
</dbReference>
<reference evidence="1" key="2">
    <citation type="submission" date="2021-04" db="EMBL/GenBank/DDBJ databases">
        <authorList>
            <person name="Karlyshev A.V."/>
        </authorList>
    </citation>
    <scope>NUCLEOTIDE SEQUENCE</scope>
    <source>
        <strain evidence="1">LMG 29479</strain>
    </source>
</reference>
<protein>
    <submittedName>
        <fullName evidence="1">Uncharacterized protein</fullName>
    </submittedName>
</protein>
<sequence length="114" mass="12767">MPDYSSFVEVAGIVLDDPYEPDPVNAPGLYVGRVINKVLEVDRIRVFRRVEYGFRGYLTTRDGAYGFVAWVQTGPRVEQARRFTRHGFATIAEATAALIETSVRNAPLDHHAPC</sequence>
<keyword evidence="3" id="KW-1185">Reference proteome</keyword>
<dbReference type="EMBL" id="JAGQFT010000368">
    <property type="protein sequence ID" value="MBR0564479.1"/>
    <property type="molecule type" value="Genomic_DNA"/>
</dbReference>
<evidence type="ECO:0000313" key="3">
    <source>
        <dbReference type="Proteomes" id="UP000675747"/>
    </source>
</evidence>
<organism evidence="1">
    <name type="scientific">Coralloluteibacterium stylophorae</name>
    <dbReference type="NCBI Taxonomy" id="1776034"/>
    <lineage>
        <taxon>Bacteria</taxon>
        <taxon>Pseudomonadati</taxon>
        <taxon>Pseudomonadota</taxon>
        <taxon>Gammaproteobacteria</taxon>
        <taxon>Lysobacterales</taxon>
        <taxon>Lysobacteraceae</taxon>
        <taxon>Coralloluteibacterium</taxon>
    </lineage>
</organism>
<dbReference type="AlphaFoldDB" id="A0A8J7VZ69"/>
<name>A0A8J7VZ69_9GAMM</name>
<gene>
    <name evidence="2" type="ORF">KB893_017015</name>
    <name evidence="1" type="ORF">KB893_18570</name>
</gene>
<evidence type="ECO:0000313" key="1">
    <source>
        <dbReference type="EMBL" id="MBR0564479.1"/>
    </source>
</evidence>
<dbReference type="EMBL" id="JAGQFT020000015">
    <property type="protein sequence ID" value="MBS7458846.1"/>
    <property type="molecule type" value="Genomic_DNA"/>
</dbReference>
<reference evidence="2 3" key="1">
    <citation type="journal article" date="2021" name="Microbiol. Resour. Announc.">
        <title>Draft Genome Sequence of Coralloluteibacterium stylophorae LMG 29479T.</title>
        <authorList>
            <person name="Karlyshev A.V."/>
            <person name="Kudryashova E.B."/>
            <person name="Ariskina E.V."/>
            <person name="Conroy A.P."/>
            <person name="Abidueva E.Y."/>
        </authorList>
    </citation>
    <scope>NUCLEOTIDE SEQUENCE [LARGE SCALE GENOMIC DNA]</scope>
    <source>
        <strain evidence="2 3">LMG 29479</strain>
    </source>
</reference>